<name>A0ABS8MYX1_9FLAO</name>
<reference evidence="1" key="1">
    <citation type="submission" date="2021-11" db="EMBL/GenBank/DDBJ databases">
        <title>Description of novel Flavobacterium species.</title>
        <authorList>
            <person name="Saticioglu I.B."/>
            <person name="Ay H."/>
            <person name="Altun S."/>
            <person name="Duman M."/>
        </authorList>
    </citation>
    <scope>NUCLEOTIDE SEQUENCE</scope>
    <source>
        <strain evidence="1">F-65</strain>
    </source>
</reference>
<keyword evidence="2" id="KW-1185">Reference proteome</keyword>
<sequence length="290" mass="32807">MRNKIKIYLTLWIILFAFLNVNAQCETIIKFFKDDLYTSDKLVAFAEKDPQKAFDSWKVLYNEKTGLTKNVEELSLVAKNLDEINDVGGYLKWKKLENIQSTEIKLLGESKIRDIPGLSTTENSIVYTEGNKIIDEVAKMSNSSKPGAGSILLKDSKFTSAVSNKTGLKEGELPESLHPLVYDWFKNPSLNAEELIRRGQHGKCAEPEAISKWLYEYEKRTKIKIKTKDEARDVLKGTKSIAFETTNKGAKNKTIIAEIGEIKPACLSCNPFLDFFGIEEIKVNVNIKIE</sequence>
<dbReference type="RefSeq" id="WP_229990872.1">
    <property type="nucleotide sequence ID" value="NZ_JAJJMO010000001.1"/>
</dbReference>
<dbReference type="Proteomes" id="UP001430919">
    <property type="component" value="Unassembled WGS sequence"/>
</dbReference>
<protein>
    <submittedName>
        <fullName evidence="1">Uncharacterized protein</fullName>
    </submittedName>
</protein>
<comment type="caution">
    <text evidence="1">The sequence shown here is derived from an EMBL/GenBank/DDBJ whole genome shotgun (WGS) entry which is preliminary data.</text>
</comment>
<dbReference type="Pfam" id="PF14431">
    <property type="entry name" value="YwqJ-deaminase"/>
    <property type="match status" value="1"/>
</dbReference>
<gene>
    <name evidence="1" type="ORF">LNQ49_20490</name>
</gene>
<proteinExistence type="predicted"/>
<evidence type="ECO:0000313" key="2">
    <source>
        <dbReference type="Proteomes" id="UP001430919"/>
    </source>
</evidence>
<accession>A0ABS8MYX1</accession>
<organism evidence="1 2">
    <name type="scientific">Flavobacterium pisciphilum</name>
    <dbReference type="NCBI Taxonomy" id="2893755"/>
    <lineage>
        <taxon>Bacteria</taxon>
        <taxon>Pseudomonadati</taxon>
        <taxon>Bacteroidota</taxon>
        <taxon>Flavobacteriia</taxon>
        <taxon>Flavobacteriales</taxon>
        <taxon>Flavobacteriaceae</taxon>
        <taxon>Flavobacterium</taxon>
    </lineage>
</organism>
<dbReference type="InterPro" id="IPR025968">
    <property type="entry name" value="YwqJ_deaminase"/>
</dbReference>
<dbReference type="EMBL" id="JAJJMO010000001">
    <property type="protein sequence ID" value="MCC9073968.1"/>
    <property type="molecule type" value="Genomic_DNA"/>
</dbReference>
<evidence type="ECO:0000313" key="1">
    <source>
        <dbReference type="EMBL" id="MCC9073968.1"/>
    </source>
</evidence>